<keyword evidence="1" id="KW-0732">Signal</keyword>
<dbReference type="InterPro" id="IPR026444">
    <property type="entry name" value="Secre_tail"/>
</dbReference>
<dbReference type="InterPro" id="IPR008979">
    <property type="entry name" value="Galactose-bd-like_sf"/>
</dbReference>
<evidence type="ECO:0000256" key="1">
    <source>
        <dbReference type="SAM" id="SignalP"/>
    </source>
</evidence>
<evidence type="ECO:0000313" key="4">
    <source>
        <dbReference type="EMBL" id="MBY5958977.1"/>
    </source>
</evidence>
<gene>
    <name evidence="4" type="ORF">KUV50_12570</name>
</gene>
<dbReference type="Pfam" id="PF00754">
    <property type="entry name" value="F5_F8_type_C"/>
    <property type="match status" value="1"/>
</dbReference>
<organism evidence="4 5">
    <name type="scientific">Membranihabitans marinus</name>
    <dbReference type="NCBI Taxonomy" id="1227546"/>
    <lineage>
        <taxon>Bacteria</taxon>
        <taxon>Pseudomonadati</taxon>
        <taxon>Bacteroidota</taxon>
        <taxon>Saprospiria</taxon>
        <taxon>Saprospirales</taxon>
        <taxon>Saprospiraceae</taxon>
        <taxon>Membranihabitans</taxon>
    </lineage>
</organism>
<evidence type="ECO:0000259" key="2">
    <source>
        <dbReference type="Pfam" id="PF00754"/>
    </source>
</evidence>
<proteinExistence type="predicted"/>
<evidence type="ECO:0000259" key="3">
    <source>
        <dbReference type="Pfam" id="PF18962"/>
    </source>
</evidence>
<keyword evidence="5" id="KW-1185">Reference proteome</keyword>
<protein>
    <submittedName>
        <fullName evidence="4">Discoidin domain-containing protein</fullName>
    </submittedName>
</protein>
<sequence length="250" mass="28131">MKIIYLSMLLSLPIFLHGQCYPDRHNTSWTAGWVSCETAKSPNENRGQSHWAYYDFGSVYSLAELKIWNLNIPQERASGMRTFEIDYSLDGQFWMHLGSFEMDQAPGTSIYEGETVVDWKGTQTRYVIITPTDNYGGPCVGFSEVRFNLTDQQTVATSNDDTNNDCLNLRVYPNPYTTHFTLDLRSDCEGTARYRVTNVLGQTVLSGQMPAAGSARQMEVRTDHLPAGNYALHITQGSSSLSRKLIQLGK</sequence>
<name>A0A953L7Q8_9BACT</name>
<feature type="domain" description="Secretion system C-terminal sorting" evidence="3">
    <location>
        <begin position="171"/>
        <end position="246"/>
    </location>
</feature>
<dbReference type="Gene3D" id="2.60.120.260">
    <property type="entry name" value="Galactose-binding domain-like"/>
    <property type="match status" value="1"/>
</dbReference>
<dbReference type="Proteomes" id="UP000753961">
    <property type="component" value="Unassembled WGS sequence"/>
</dbReference>
<dbReference type="Pfam" id="PF18962">
    <property type="entry name" value="Por_Secre_tail"/>
    <property type="match status" value="1"/>
</dbReference>
<dbReference type="InterPro" id="IPR000421">
    <property type="entry name" value="FA58C"/>
</dbReference>
<feature type="signal peptide" evidence="1">
    <location>
        <begin position="1"/>
        <end position="18"/>
    </location>
</feature>
<accession>A0A953L7Q8</accession>
<comment type="caution">
    <text evidence="4">The sequence shown here is derived from an EMBL/GenBank/DDBJ whole genome shotgun (WGS) entry which is preliminary data.</text>
</comment>
<dbReference type="AlphaFoldDB" id="A0A953L7Q8"/>
<dbReference type="SUPFAM" id="SSF49785">
    <property type="entry name" value="Galactose-binding domain-like"/>
    <property type="match status" value="1"/>
</dbReference>
<dbReference type="RefSeq" id="WP_222580514.1">
    <property type="nucleotide sequence ID" value="NZ_JAHVHU010000011.1"/>
</dbReference>
<reference evidence="4" key="1">
    <citation type="submission" date="2021-06" db="EMBL/GenBank/DDBJ databases">
        <title>44 bacteria genomes isolated from Dapeng, Shenzhen.</title>
        <authorList>
            <person name="Zheng W."/>
            <person name="Yu S."/>
            <person name="Huang Y."/>
        </authorList>
    </citation>
    <scope>NUCLEOTIDE SEQUENCE</scope>
    <source>
        <strain evidence="4">DP5N28-2</strain>
    </source>
</reference>
<evidence type="ECO:0000313" key="5">
    <source>
        <dbReference type="Proteomes" id="UP000753961"/>
    </source>
</evidence>
<feature type="domain" description="F5/8 type C" evidence="2">
    <location>
        <begin position="43"/>
        <end position="138"/>
    </location>
</feature>
<dbReference type="EMBL" id="JAHVHU010000011">
    <property type="protein sequence ID" value="MBY5958977.1"/>
    <property type="molecule type" value="Genomic_DNA"/>
</dbReference>
<dbReference type="NCBIfam" id="TIGR04183">
    <property type="entry name" value="Por_Secre_tail"/>
    <property type="match status" value="1"/>
</dbReference>
<feature type="chain" id="PRO_5037741673" evidence="1">
    <location>
        <begin position="19"/>
        <end position="250"/>
    </location>
</feature>